<sequence>MSRHKKLYDFRMSDLRNSTSVTVGPSDCTEDQGLDPSSRSRKLIGRQQKPLPQRSDLDTSSPLSFPAASPQTGDAKGLNCHLAAPTAWVMSLDPSLLMVRGRKSSRSRSVCGVRGSAGSRHFV</sequence>
<protein>
    <submittedName>
        <fullName evidence="2">Uncharacterized protein</fullName>
    </submittedName>
</protein>
<feature type="region of interest" description="Disordered" evidence="1">
    <location>
        <begin position="17"/>
        <end position="76"/>
    </location>
</feature>
<evidence type="ECO:0000313" key="2">
    <source>
        <dbReference type="EMBL" id="KAK7802265.1"/>
    </source>
</evidence>
<keyword evidence="3" id="KW-1185">Reference proteome</keyword>
<proteinExistence type="predicted"/>
<gene>
    <name evidence="2" type="ORF">U0070_000827</name>
</gene>
<evidence type="ECO:0000313" key="3">
    <source>
        <dbReference type="Proteomes" id="UP001488838"/>
    </source>
</evidence>
<accession>A0AAW0HL63</accession>
<comment type="caution">
    <text evidence="2">The sequence shown here is derived from an EMBL/GenBank/DDBJ whole genome shotgun (WGS) entry which is preliminary data.</text>
</comment>
<evidence type="ECO:0000256" key="1">
    <source>
        <dbReference type="SAM" id="MobiDB-lite"/>
    </source>
</evidence>
<dbReference type="Proteomes" id="UP001488838">
    <property type="component" value="Unassembled WGS sequence"/>
</dbReference>
<name>A0AAW0HL63_MYOGA</name>
<reference evidence="2 3" key="1">
    <citation type="journal article" date="2023" name="bioRxiv">
        <title>Conserved and derived expression patterns and positive selection on dental genes reveal complex evolutionary context of ever-growing rodent molars.</title>
        <authorList>
            <person name="Calamari Z.T."/>
            <person name="Song A."/>
            <person name="Cohen E."/>
            <person name="Akter M."/>
            <person name="Roy R.D."/>
            <person name="Hallikas O."/>
            <person name="Christensen M.M."/>
            <person name="Li P."/>
            <person name="Marangoni P."/>
            <person name="Jernvall J."/>
            <person name="Klein O.D."/>
        </authorList>
    </citation>
    <scope>NUCLEOTIDE SEQUENCE [LARGE SCALE GENOMIC DNA]</scope>
    <source>
        <strain evidence="2">V071</strain>
    </source>
</reference>
<dbReference type="AlphaFoldDB" id="A0AAW0HL63"/>
<organism evidence="2 3">
    <name type="scientific">Myodes glareolus</name>
    <name type="common">Bank vole</name>
    <name type="synonym">Clethrionomys glareolus</name>
    <dbReference type="NCBI Taxonomy" id="447135"/>
    <lineage>
        <taxon>Eukaryota</taxon>
        <taxon>Metazoa</taxon>
        <taxon>Chordata</taxon>
        <taxon>Craniata</taxon>
        <taxon>Vertebrata</taxon>
        <taxon>Euteleostomi</taxon>
        <taxon>Mammalia</taxon>
        <taxon>Eutheria</taxon>
        <taxon>Euarchontoglires</taxon>
        <taxon>Glires</taxon>
        <taxon>Rodentia</taxon>
        <taxon>Myomorpha</taxon>
        <taxon>Muroidea</taxon>
        <taxon>Cricetidae</taxon>
        <taxon>Arvicolinae</taxon>
        <taxon>Myodes</taxon>
    </lineage>
</organism>
<dbReference type="EMBL" id="JBBHLL010000470">
    <property type="protein sequence ID" value="KAK7802265.1"/>
    <property type="molecule type" value="Genomic_DNA"/>
</dbReference>